<evidence type="ECO:0000313" key="3">
    <source>
        <dbReference type="EMBL" id="MBB6498247.1"/>
    </source>
</evidence>
<evidence type="ECO:0000256" key="1">
    <source>
        <dbReference type="ARBA" id="ARBA00007689"/>
    </source>
</evidence>
<accession>A0A7X0J0J4</accession>
<dbReference type="Proteomes" id="UP000521017">
    <property type="component" value="Unassembled WGS sequence"/>
</dbReference>
<name>A0A7X0J0J4_9SPHI</name>
<comment type="caution">
    <text evidence="3">The sequence shown here is derived from an EMBL/GenBank/DDBJ whole genome shotgun (WGS) entry which is preliminary data.</text>
</comment>
<evidence type="ECO:0000313" key="4">
    <source>
        <dbReference type="Proteomes" id="UP000521017"/>
    </source>
</evidence>
<sequence>MADYIVLFREPDGRKEEHTAEEIKQHQLNWAEWFKRMSADGKLKGGSGLSLNGALIQGRDREVTDGIHQAGTEIVGGFLLLEAADLQEAVSIAQGCPIYEFDGYAEVREMQQ</sequence>
<gene>
    <name evidence="3" type="ORF">HDF25_000371</name>
</gene>
<dbReference type="Gene3D" id="3.30.70.1060">
    <property type="entry name" value="Dimeric alpha+beta barrel"/>
    <property type="match status" value="1"/>
</dbReference>
<protein>
    <recommendedName>
        <fullName evidence="2">YCII-related domain-containing protein</fullName>
    </recommendedName>
</protein>
<reference evidence="3 4" key="1">
    <citation type="submission" date="2020-08" db="EMBL/GenBank/DDBJ databases">
        <title>Genomic Encyclopedia of Type Strains, Phase IV (KMG-V): Genome sequencing to study the core and pangenomes of soil and plant-associated prokaryotes.</title>
        <authorList>
            <person name="Whitman W."/>
        </authorList>
    </citation>
    <scope>NUCLEOTIDE SEQUENCE [LARGE SCALE GENOMIC DNA]</scope>
    <source>
        <strain evidence="3 4">M2T3</strain>
    </source>
</reference>
<feature type="domain" description="YCII-related" evidence="2">
    <location>
        <begin position="17"/>
        <end position="108"/>
    </location>
</feature>
<dbReference type="InterPro" id="IPR011008">
    <property type="entry name" value="Dimeric_a/b-barrel"/>
</dbReference>
<dbReference type="SUPFAM" id="SSF54909">
    <property type="entry name" value="Dimeric alpha+beta barrel"/>
    <property type="match status" value="1"/>
</dbReference>
<dbReference type="Pfam" id="PF03795">
    <property type="entry name" value="YCII"/>
    <property type="match status" value="1"/>
</dbReference>
<dbReference type="RefSeq" id="WP_184622181.1">
    <property type="nucleotide sequence ID" value="NZ_JACHCC010000001.1"/>
</dbReference>
<evidence type="ECO:0000259" key="2">
    <source>
        <dbReference type="Pfam" id="PF03795"/>
    </source>
</evidence>
<proteinExistence type="inferred from homology"/>
<dbReference type="AlphaFoldDB" id="A0A7X0J0J4"/>
<organism evidence="3 4">
    <name type="scientific">Pedobacter cryoconitis</name>
    <dbReference type="NCBI Taxonomy" id="188932"/>
    <lineage>
        <taxon>Bacteria</taxon>
        <taxon>Pseudomonadati</taxon>
        <taxon>Bacteroidota</taxon>
        <taxon>Sphingobacteriia</taxon>
        <taxon>Sphingobacteriales</taxon>
        <taxon>Sphingobacteriaceae</taxon>
        <taxon>Pedobacter</taxon>
    </lineage>
</organism>
<dbReference type="InterPro" id="IPR005545">
    <property type="entry name" value="YCII"/>
</dbReference>
<comment type="similarity">
    <text evidence="1">Belongs to the YciI family.</text>
</comment>
<dbReference type="EMBL" id="JACHCC010000001">
    <property type="protein sequence ID" value="MBB6498247.1"/>
    <property type="molecule type" value="Genomic_DNA"/>
</dbReference>